<keyword evidence="1 5" id="KW-0846">Cobalamin</keyword>
<dbReference type="AlphaFoldDB" id="A0A964DZX0"/>
<comment type="cofactor">
    <cofactor evidence="5">
        <name>adenosylcob(III)alamin</name>
        <dbReference type="ChEBI" id="CHEBI:18408"/>
    </cofactor>
    <text evidence="5">Binds between the large and small subunits.</text>
</comment>
<evidence type="ECO:0000256" key="4">
    <source>
        <dbReference type="ARBA" id="ARBA00024446"/>
    </source>
</evidence>
<feature type="binding site" evidence="5">
    <location>
        <position position="201"/>
    </location>
    <ligand>
        <name>adenosylcob(III)alamin</name>
        <dbReference type="ChEBI" id="CHEBI:18408"/>
    </ligand>
</feature>
<keyword evidence="4 5" id="KW-1283">Bacterial microcompartment</keyword>
<dbReference type="RefSeq" id="WP_227322191.1">
    <property type="nucleotide sequence ID" value="NZ_JAESVB010000006.1"/>
</dbReference>
<dbReference type="GO" id="GO:0009350">
    <property type="term" value="C:ethanolamine ammonia-lyase complex"/>
    <property type="evidence" value="ECO:0007669"/>
    <property type="project" value="UniProtKB-UniRule"/>
</dbReference>
<dbReference type="InterPro" id="IPR042251">
    <property type="entry name" value="EutC_C"/>
</dbReference>
<evidence type="ECO:0000313" key="6">
    <source>
        <dbReference type="EMBL" id="MCB8876539.1"/>
    </source>
</evidence>
<dbReference type="GO" id="GO:0046336">
    <property type="term" value="P:ethanolamine catabolic process"/>
    <property type="evidence" value="ECO:0007669"/>
    <property type="project" value="UniProtKB-UniRule"/>
</dbReference>
<comment type="function">
    <text evidence="5">Catalyzes the deamination of various vicinal amino-alcohols to oxo compounds. Allows this organism to utilize ethanolamine as the sole source of nitrogen and carbon in the presence of external vitamin B12.</text>
</comment>
<comment type="similarity">
    <text evidence="5">Belongs to the EutC family.</text>
</comment>
<dbReference type="EC" id="4.3.1.7" evidence="5"/>
<evidence type="ECO:0000256" key="3">
    <source>
        <dbReference type="ARBA" id="ARBA00023285"/>
    </source>
</evidence>
<evidence type="ECO:0000313" key="7">
    <source>
        <dbReference type="Proteomes" id="UP000708298"/>
    </source>
</evidence>
<dbReference type="Proteomes" id="UP000708298">
    <property type="component" value="Unassembled WGS sequence"/>
</dbReference>
<dbReference type="NCBIfam" id="NF003971">
    <property type="entry name" value="PRK05465.1"/>
    <property type="match status" value="1"/>
</dbReference>
<dbReference type="InterPro" id="IPR042255">
    <property type="entry name" value="EutC_N"/>
</dbReference>
<comment type="pathway">
    <text evidence="5">Amine and polyamine degradation; ethanolamine degradation.</text>
</comment>
<accession>A0A964DZX0</accession>
<dbReference type="HAMAP" id="MF_00601">
    <property type="entry name" value="EutC"/>
    <property type="match status" value="1"/>
</dbReference>
<protein>
    <recommendedName>
        <fullName evidence="5">Ethanolamine ammonia-lyase small subunit</fullName>
        <shortName evidence="5">EAL small subunit</shortName>
        <ecNumber evidence="5">4.3.1.7</ecNumber>
    </recommendedName>
</protein>
<keyword evidence="7" id="KW-1185">Reference proteome</keyword>
<dbReference type="GO" id="GO:0031419">
    <property type="term" value="F:cobalamin binding"/>
    <property type="evidence" value="ECO:0007669"/>
    <property type="project" value="UniProtKB-UniRule"/>
</dbReference>
<proteinExistence type="inferred from homology"/>
<evidence type="ECO:0000256" key="2">
    <source>
        <dbReference type="ARBA" id="ARBA00023239"/>
    </source>
</evidence>
<dbReference type="Gene3D" id="3.40.50.11240">
    <property type="entry name" value="Ethanolamine ammonia-lyase light chain (EutC)"/>
    <property type="match status" value="1"/>
</dbReference>
<dbReference type="InterPro" id="IPR009246">
    <property type="entry name" value="EutC"/>
</dbReference>
<reference evidence="6" key="2">
    <citation type="submission" date="2021-01" db="EMBL/GenBank/DDBJ databases">
        <authorList>
            <person name="Mieszkin S."/>
            <person name="Pouder E."/>
            <person name="Alain K."/>
        </authorList>
    </citation>
    <scope>NUCLEOTIDE SEQUENCE</scope>
    <source>
        <strain evidence="6">HW T2.11</strain>
    </source>
</reference>
<feature type="binding site" evidence="5">
    <location>
        <position position="151"/>
    </location>
    <ligand>
        <name>adenosylcob(III)alamin</name>
        <dbReference type="ChEBI" id="CHEBI:18408"/>
    </ligand>
</feature>
<organism evidence="6 7">
    <name type="scientific">Acidisoma silvae</name>
    <dbReference type="NCBI Taxonomy" id="2802396"/>
    <lineage>
        <taxon>Bacteria</taxon>
        <taxon>Pseudomonadati</taxon>
        <taxon>Pseudomonadota</taxon>
        <taxon>Alphaproteobacteria</taxon>
        <taxon>Acetobacterales</taxon>
        <taxon>Acidocellaceae</taxon>
        <taxon>Acidisoma</taxon>
    </lineage>
</organism>
<keyword evidence="2 5" id="KW-0456">Lyase</keyword>
<keyword evidence="3 5" id="KW-0170">Cobalt</keyword>
<sequence length="256" mass="26780">MSIDRFETLRKFTAARIGLGRSGPGIATPDHLAFRAAHALARDAVHTELDLAALAASLSPLGLPVLRVESRAPDQQTYLTRPDFGRRLSDASVTALQAREQGEEIAVLVAGGLSAFATASHAANLLALLVPGFRQAGLTVGPICIAPRGRVALGDEVGALLGARLVLVLIGERPGLSSPDSLGAYITVAPRLGRTDADRNCISNIRPEGMVLAEAARRILWLTDQAMTRGISGVSLKDDSDRVLLAASAQGQLLTG</sequence>
<comment type="catalytic activity">
    <reaction evidence="5">
        <text>ethanolamine = acetaldehyde + NH4(+)</text>
        <dbReference type="Rhea" id="RHEA:15313"/>
        <dbReference type="ChEBI" id="CHEBI:15343"/>
        <dbReference type="ChEBI" id="CHEBI:28938"/>
        <dbReference type="ChEBI" id="CHEBI:57603"/>
        <dbReference type="EC" id="4.3.1.7"/>
    </reaction>
</comment>
<dbReference type="PANTHER" id="PTHR39330">
    <property type="entry name" value="ETHANOLAMINE AMMONIA-LYASE LIGHT CHAIN"/>
    <property type="match status" value="1"/>
</dbReference>
<evidence type="ECO:0000256" key="1">
    <source>
        <dbReference type="ARBA" id="ARBA00022628"/>
    </source>
</evidence>
<name>A0A964DZX0_9PROT</name>
<dbReference type="PANTHER" id="PTHR39330:SF1">
    <property type="entry name" value="ETHANOLAMINE AMMONIA-LYASE SMALL SUBUNIT"/>
    <property type="match status" value="1"/>
</dbReference>
<comment type="subunit">
    <text evidence="5">The basic unit is a heterodimer which dimerizes to form tetramers. The heterotetramers trimerize; 6 large subunits form a core ring with 6 small subunits projecting outwards.</text>
</comment>
<dbReference type="GO" id="GO:0031471">
    <property type="term" value="C:ethanolamine degradation polyhedral organelle"/>
    <property type="evidence" value="ECO:0007669"/>
    <property type="project" value="UniProtKB-UniRule"/>
</dbReference>
<comment type="caution">
    <text evidence="6">The sequence shown here is derived from an EMBL/GenBank/DDBJ whole genome shotgun (WGS) entry which is preliminary data.</text>
</comment>
<dbReference type="GO" id="GO:0008851">
    <property type="term" value="F:ethanolamine ammonia-lyase activity"/>
    <property type="evidence" value="ECO:0007669"/>
    <property type="project" value="UniProtKB-UniRule"/>
</dbReference>
<dbReference type="GO" id="GO:0006520">
    <property type="term" value="P:amino acid metabolic process"/>
    <property type="evidence" value="ECO:0007669"/>
    <property type="project" value="InterPro"/>
</dbReference>
<gene>
    <name evidence="5 6" type="primary">eutC</name>
    <name evidence="6" type="ORF">ASILVAE211_15200</name>
</gene>
<dbReference type="EMBL" id="JAESVB010000006">
    <property type="protein sequence ID" value="MCB8876539.1"/>
    <property type="molecule type" value="Genomic_DNA"/>
</dbReference>
<dbReference type="PIRSF" id="PIRSF018982">
    <property type="entry name" value="EutC"/>
    <property type="match status" value="1"/>
</dbReference>
<dbReference type="Pfam" id="PF05985">
    <property type="entry name" value="EutC"/>
    <property type="match status" value="1"/>
</dbReference>
<dbReference type="Gene3D" id="1.10.30.40">
    <property type="entry name" value="Ethanolamine ammonia-lyase light chain (EutC), N-terminal domain"/>
    <property type="match status" value="1"/>
</dbReference>
<evidence type="ECO:0000256" key="5">
    <source>
        <dbReference type="HAMAP-Rule" id="MF_00601"/>
    </source>
</evidence>
<feature type="binding site" evidence="5">
    <location>
        <position position="172"/>
    </location>
    <ligand>
        <name>adenosylcob(III)alamin</name>
        <dbReference type="ChEBI" id="CHEBI:18408"/>
    </ligand>
</feature>
<comment type="subcellular location">
    <subcellularLocation>
        <location evidence="5">Bacterial microcompartment</location>
    </subcellularLocation>
</comment>
<reference evidence="6" key="1">
    <citation type="journal article" date="2021" name="Microorganisms">
        <title>Acidisoma silvae sp. nov. and Acidisomacellulosilytica sp. nov., Two Acidophilic Bacteria Isolated from Decaying Wood, Hydrolyzing Cellulose and Producing Poly-3-hydroxybutyrate.</title>
        <authorList>
            <person name="Mieszkin S."/>
            <person name="Pouder E."/>
            <person name="Uroz S."/>
            <person name="Simon-Colin C."/>
            <person name="Alain K."/>
        </authorList>
    </citation>
    <scope>NUCLEOTIDE SEQUENCE</scope>
    <source>
        <strain evidence="6">HW T2.11</strain>
    </source>
</reference>